<reference evidence="1 2" key="2">
    <citation type="submission" date="2018-10" db="EMBL/GenBank/DDBJ databases">
        <authorList>
            <consortium name="Pathogen Informatics"/>
        </authorList>
    </citation>
    <scope>NUCLEOTIDE SEQUENCE [LARGE SCALE GENOMIC DNA]</scope>
</reference>
<dbReference type="WBParaSite" id="MCOS_0000331201-mRNA-1">
    <property type="protein sequence ID" value="MCOS_0000331201-mRNA-1"/>
    <property type="gene ID" value="MCOS_0000331201"/>
</dbReference>
<keyword evidence="2" id="KW-1185">Reference proteome</keyword>
<protein>
    <submittedName>
        <fullName evidence="3">Transposable element</fullName>
    </submittedName>
</protein>
<dbReference type="EMBL" id="UXSR01000727">
    <property type="protein sequence ID" value="VDD77310.1"/>
    <property type="molecule type" value="Genomic_DNA"/>
</dbReference>
<accession>A0A0R3U8T5</accession>
<gene>
    <name evidence="1" type="ORF">MCOS_LOCUS3313</name>
</gene>
<evidence type="ECO:0000313" key="1">
    <source>
        <dbReference type="EMBL" id="VDD77310.1"/>
    </source>
</evidence>
<name>A0A0R3U8T5_MESCO</name>
<reference evidence="3" key="1">
    <citation type="submission" date="2017-02" db="UniProtKB">
        <authorList>
            <consortium name="WormBaseParasite"/>
        </authorList>
    </citation>
    <scope>IDENTIFICATION</scope>
</reference>
<organism evidence="3">
    <name type="scientific">Mesocestoides corti</name>
    <name type="common">Flatworm</name>
    <dbReference type="NCBI Taxonomy" id="53468"/>
    <lineage>
        <taxon>Eukaryota</taxon>
        <taxon>Metazoa</taxon>
        <taxon>Spiralia</taxon>
        <taxon>Lophotrochozoa</taxon>
        <taxon>Platyhelminthes</taxon>
        <taxon>Cestoda</taxon>
        <taxon>Eucestoda</taxon>
        <taxon>Cyclophyllidea</taxon>
        <taxon>Mesocestoididae</taxon>
        <taxon>Mesocestoides</taxon>
    </lineage>
</organism>
<sequence length="245" mass="28058">MQMYMRGTGQSLAEQMLPCMTFITRRHALFDNDHNGYLWRIIRQLRKPLNTSNRRLPHEHHLQLYFSSLVSGTIYTNSQTYVALRFYQFKTDRERSSHFGFRCPSFPQTHSWPTIYPADRPQAAAVNVGSKTGISTHSVNRLLRWALILLEDFGQADSLPQLISNQPTTKEDAVIAAVYVDKGITQQVYHTVRAMPVSILDIKQETASDNTLQQAIPLLGFQGKEVLGIDDSPRLLVVGFWHYLH</sequence>
<evidence type="ECO:0000313" key="2">
    <source>
        <dbReference type="Proteomes" id="UP000267029"/>
    </source>
</evidence>
<dbReference type="AlphaFoldDB" id="A0A0R3U8T5"/>
<evidence type="ECO:0000313" key="3">
    <source>
        <dbReference type="WBParaSite" id="MCOS_0000331201-mRNA-1"/>
    </source>
</evidence>
<dbReference type="Proteomes" id="UP000267029">
    <property type="component" value="Unassembled WGS sequence"/>
</dbReference>
<proteinExistence type="predicted"/>